<evidence type="ECO:0000313" key="1">
    <source>
        <dbReference type="EMBL" id="MCI4374150.1"/>
    </source>
</evidence>
<protein>
    <submittedName>
        <fullName evidence="1">Uncharacterized protein</fullName>
    </submittedName>
</protein>
<dbReference type="EMBL" id="CM040454">
    <property type="protein sequence ID" value="MCI4374150.1"/>
    <property type="molecule type" value="Genomic_DNA"/>
</dbReference>
<gene>
    <name evidence="1" type="ORF">PGIGA_G00003020</name>
</gene>
<keyword evidence="2" id="KW-1185">Reference proteome</keyword>
<dbReference type="Proteomes" id="UP000829447">
    <property type="component" value="Linkage Group LG1"/>
</dbReference>
<evidence type="ECO:0000313" key="2">
    <source>
        <dbReference type="Proteomes" id="UP000829447"/>
    </source>
</evidence>
<proteinExistence type="predicted"/>
<reference evidence="1 2" key="1">
    <citation type="journal article" date="2022" name="bioRxiv">
        <title>An ancient truncated duplication of the anti-Mullerian hormone receptor type 2 gene is a potential conserved master sex determinant in the Pangasiidae catfish family.</title>
        <authorList>
            <person name="Wen M."/>
            <person name="Pan Q."/>
            <person name="Jouanno E."/>
            <person name="Montfort J."/>
            <person name="Zahm M."/>
            <person name="Cabau C."/>
            <person name="Klopp C."/>
            <person name="Iampietro C."/>
            <person name="Roques C."/>
            <person name="Bouchez O."/>
            <person name="Castinel A."/>
            <person name="Donnadieu C."/>
            <person name="Parrinello H."/>
            <person name="Poncet C."/>
            <person name="Belmonte E."/>
            <person name="Gautier V."/>
            <person name="Avarre J.-C."/>
            <person name="Dugue R."/>
            <person name="Gustiano R."/>
            <person name="Ha T.T.T."/>
            <person name="Campet M."/>
            <person name="Sriphairoj K."/>
            <person name="Ribolli J."/>
            <person name="de Almeida F.L."/>
            <person name="Desvignes T."/>
            <person name="Postlethwait J.H."/>
            <person name="Bucao C.F."/>
            <person name="Robinson-Rechavi M."/>
            <person name="Bobe J."/>
            <person name="Herpin A."/>
            <person name="Guiguen Y."/>
        </authorList>
    </citation>
    <scope>NUCLEOTIDE SEQUENCE [LARGE SCALE GENOMIC DNA]</scope>
    <source>
        <strain evidence="1">YG-Dec2019</strain>
    </source>
</reference>
<organism evidence="1 2">
    <name type="scientific">Pangasianodon gigas</name>
    <name type="common">Mekong giant catfish</name>
    <name type="synonym">Pangasius gigas</name>
    <dbReference type="NCBI Taxonomy" id="30993"/>
    <lineage>
        <taxon>Eukaryota</taxon>
        <taxon>Metazoa</taxon>
        <taxon>Chordata</taxon>
        <taxon>Craniata</taxon>
        <taxon>Vertebrata</taxon>
        <taxon>Euteleostomi</taxon>
        <taxon>Actinopterygii</taxon>
        <taxon>Neopterygii</taxon>
        <taxon>Teleostei</taxon>
        <taxon>Ostariophysi</taxon>
        <taxon>Siluriformes</taxon>
        <taxon>Pangasiidae</taxon>
        <taxon>Pangasianodon</taxon>
    </lineage>
</organism>
<accession>A0ACC5W5P7</accession>
<comment type="caution">
    <text evidence="1">The sequence shown here is derived from an EMBL/GenBank/DDBJ whole genome shotgun (WGS) entry which is preliminary data.</text>
</comment>
<name>A0ACC5W5P7_PANGG</name>
<sequence>MEVNSLLTLQRRMSGAELMKRSHEDTMDELDQNPTMKESCTIVEDTCMPNRSPIGDNKQHDDPVDIYNKDSSDNHENQCTAPTKSIHDPTEIQAPKDKPLSGISYDEMSIFKDGSKKDDSDRKMFDTNHKCDSLEVELQRSSLLIEQSKQTSEENHVSNSLSPIHVPLPEAEQKHSGQQCDQKPLSVGECRSEESNEMNTDNPLERDGSSYRGRPRKEKRVIKCEFCGRPFNHASAYIIHRRVHTGEKPFSCQVCGKAFAQLSNLRSHTKIHNAPKSLTLQNSSIYQNKANVPKSVTPPRENQVSRTPVFRNDCPDKSNEPLNRSRKPVACPICGKVFPYKSVLKIHLRTHSGEKPYSCRVCGKAFTQACTVRVHERVHWSIKPFLCSKCGKGFSQIGTLKGHTCEGKRQTHATLKEMEMAGVVTFRCHLCKKCFSTRDEYDVHVQAHTDSHRYNCERCGQKYSLRSELDTHIKHCFSMWLAKTKPHSHSSVKVETKTTETKTDQGSQAANTGFIPIKVQRPSLVETCKQEYQSKQSKTPQSEFFQPQKRKKYPSLLACPPKVIATSAYDPQNNLSHCQPFKASYIVALLNSLDQKSDPRKYLCPRCGRLFRHVGRLRAHMLSHARGKSFTCGHCGKISENWINFWRHQRMHKQRRGRFFCPKCGQGFRFASIYMEHLQQHPELNAYFCPICPHTFSNATSLKNHQQEWHQSSMPHLCDICGKGFSTSLVLKRHRVTHCFKNSQVDMPYVVDVQPMMKPYECGKCAASFKTLDLLFSHQLCHSPKGLSYRNNNGHEHLKKGQQSPPDKNNFHFSISTSHQNNTEPCQNLIHGHRFTSIPPDPVQTQTQQGTDISNAQNMMTFPLVSSDSMPTHLGTKEIKTSMCTYVSSLKTKEMHSGTTLESKSVHKAGHLVCTDCGACFAFLPALHEHYLKHARGEI</sequence>